<organism evidence="2 3">
    <name type="scientific">Xylanibacillus composti</name>
    <dbReference type="NCBI Taxonomy" id="1572762"/>
    <lineage>
        <taxon>Bacteria</taxon>
        <taxon>Bacillati</taxon>
        <taxon>Bacillota</taxon>
        <taxon>Bacilli</taxon>
        <taxon>Bacillales</taxon>
        <taxon>Paenibacillaceae</taxon>
        <taxon>Xylanibacillus</taxon>
    </lineage>
</organism>
<dbReference type="SUPFAM" id="SSF51004">
    <property type="entry name" value="C-terminal (heme d1) domain of cytochrome cd1-nitrite reductase"/>
    <property type="match status" value="1"/>
</dbReference>
<dbReference type="GO" id="GO:0005829">
    <property type="term" value="C:cytosol"/>
    <property type="evidence" value="ECO:0007669"/>
    <property type="project" value="TreeGrafter"/>
</dbReference>
<dbReference type="GO" id="GO:0017057">
    <property type="term" value="F:6-phosphogluconolactonase activity"/>
    <property type="evidence" value="ECO:0007669"/>
    <property type="project" value="TreeGrafter"/>
</dbReference>
<dbReference type="InterPro" id="IPR050282">
    <property type="entry name" value="Cycloisomerase_2"/>
</dbReference>
<dbReference type="PANTHER" id="PTHR30344">
    <property type="entry name" value="6-PHOSPHOGLUCONOLACTONASE-RELATED"/>
    <property type="match status" value="1"/>
</dbReference>
<dbReference type="PANTHER" id="PTHR30344:SF1">
    <property type="entry name" value="6-PHOSPHOGLUCONOLACTONASE"/>
    <property type="match status" value="1"/>
</dbReference>
<protein>
    <recommendedName>
        <fullName evidence="4">6-phosphogluconolactonase</fullName>
    </recommendedName>
</protein>
<dbReference type="InterPro" id="IPR019405">
    <property type="entry name" value="Lactonase_7-beta_prop"/>
</dbReference>
<dbReference type="EMBL" id="BOVK01000037">
    <property type="protein sequence ID" value="GIQ69926.1"/>
    <property type="molecule type" value="Genomic_DNA"/>
</dbReference>
<dbReference type="Proteomes" id="UP000677918">
    <property type="component" value="Unassembled WGS sequence"/>
</dbReference>
<comment type="similarity">
    <text evidence="1">Belongs to the cycloisomerase 2 family.</text>
</comment>
<evidence type="ECO:0000313" key="3">
    <source>
        <dbReference type="Proteomes" id="UP000677918"/>
    </source>
</evidence>
<comment type="caution">
    <text evidence="2">The sequence shown here is derived from an EMBL/GenBank/DDBJ whole genome shotgun (WGS) entry which is preliminary data.</text>
</comment>
<dbReference type="InterPro" id="IPR015943">
    <property type="entry name" value="WD40/YVTN_repeat-like_dom_sf"/>
</dbReference>
<evidence type="ECO:0008006" key="4">
    <source>
        <dbReference type="Google" id="ProtNLM"/>
    </source>
</evidence>
<proteinExistence type="inferred from homology"/>
<sequence>MEQKQSLLAFIGSYAEADEPSLYTCSFDPLSGELKLLHERSGIKNPTFLDLDKQGMKLYAIGEKTADDGQRVGTASAWSIHPDNGELILLNEEQTVDKSTCHIQLDRTKRCLIVSSYHGGMIGLSPLLEDGRIAPASDVQQHEGSSVLPVQSQARAHSAIFDRNNRYVVVSDLGLDKLFVYALDLNACKLTLQQELQLAGGSGPRHFVFHPAQPYGYVINELNATITVLDYDEANGRLAVKQTVSTLPDGYDGEKSCADIHISPDGRFLYGSNRGHDSIAVYRIAADGTLQIIEHVSTGGKHPRNFAISPDGRFVLAANRDTDNIVIFARDAETGRLTPTGHSLTVSKPVCVRILDR</sequence>
<evidence type="ECO:0000256" key="1">
    <source>
        <dbReference type="ARBA" id="ARBA00005564"/>
    </source>
</evidence>
<evidence type="ECO:0000313" key="2">
    <source>
        <dbReference type="EMBL" id="GIQ69926.1"/>
    </source>
</evidence>
<dbReference type="Gene3D" id="2.130.10.10">
    <property type="entry name" value="YVTN repeat-like/Quinoprotein amine dehydrogenase"/>
    <property type="match status" value="1"/>
</dbReference>
<dbReference type="RefSeq" id="WP_213412715.1">
    <property type="nucleotide sequence ID" value="NZ_BOVK01000037.1"/>
</dbReference>
<dbReference type="Pfam" id="PF10282">
    <property type="entry name" value="Lactonase"/>
    <property type="match status" value="1"/>
</dbReference>
<reference evidence="2" key="1">
    <citation type="submission" date="2021-04" db="EMBL/GenBank/DDBJ databases">
        <title>Draft genome sequence of Xylanibacillus composti strain K13.</title>
        <authorList>
            <person name="Uke A."/>
            <person name="Chhe C."/>
            <person name="Baramee S."/>
            <person name="Kosugi A."/>
        </authorList>
    </citation>
    <scope>NUCLEOTIDE SEQUENCE</scope>
    <source>
        <strain evidence="2">K13</strain>
    </source>
</reference>
<keyword evidence="3" id="KW-1185">Reference proteome</keyword>
<dbReference type="InterPro" id="IPR011048">
    <property type="entry name" value="Haem_d1_sf"/>
</dbReference>
<accession>A0A8J4H5A3</accession>
<name>A0A8J4H5A3_9BACL</name>
<dbReference type="AlphaFoldDB" id="A0A8J4H5A3"/>
<gene>
    <name evidence="2" type="ORF">XYCOK13_27500</name>
</gene>